<dbReference type="Proteomes" id="UP000030063">
    <property type="component" value="Unassembled WGS sequence"/>
</dbReference>
<dbReference type="RefSeq" id="WP_025166500.1">
    <property type="nucleotide sequence ID" value="NZ_AWSQ01000004.1"/>
</dbReference>
<organism evidence="3 4">
    <name type="scientific">Pseudomonas taeanensis MS-3</name>
    <dbReference type="NCBI Taxonomy" id="1395571"/>
    <lineage>
        <taxon>Bacteria</taxon>
        <taxon>Pseudomonadati</taxon>
        <taxon>Pseudomonadota</taxon>
        <taxon>Gammaproteobacteria</taxon>
        <taxon>Pseudomonadales</taxon>
        <taxon>Pseudomonadaceae</taxon>
        <taxon>Pseudomonas</taxon>
    </lineage>
</organism>
<dbReference type="Gene3D" id="2.40.70.10">
    <property type="entry name" value="Acid Proteases"/>
    <property type="match status" value="1"/>
</dbReference>
<dbReference type="InterPro" id="IPR021109">
    <property type="entry name" value="Peptidase_aspartic_dom_sf"/>
</dbReference>
<keyword evidence="1" id="KW-0732">Signal</keyword>
<reference evidence="3 4" key="1">
    <citation type="journal article" date="2014" name="Genome Announc.">
        <title>Draft Genome Sequence of Petroleum Oil-Degrading Marine Bacterium Pseudomonas taeanensis Strain MS-3, Isolated from a Crude Oil-Contaminated Seashore.</title>
        <authorList>
            <person name="Lee S.Y."/>
            <person name="Kim S.H."/>
            <person name="Lee D.G."/>
            <person name="Shin S."/>
            <person name="Yun S.H."/>
            <person name="Choi C.W."/>
            <person name="Chung Y.H."/>
            <person name="Choi J.S."/>
            <person name="Kahng H.Y."/>
            <person name="Kim S.I."/>
        </authorList>
    </citation>
    <scope>NUCLEOTIDE SEQUENCE [LARGE SCALE GENOMIC DNA]</scope>
    <source>
        <strain evidence="3 4">MS-3</strain>
    </source>
</reference>
<sequence>MNRLASLMLPLLLIFAAPVTFAAAASTKAPQVFGWIEEGLVQPENIAVKIKLDTGALTSSMDAKDLQPFHKNGEKWVRFNVELKDSNTGKVVSAPFERRVERTVKVRGAGGAERRPVVLMNICIGKQIYSEQFSLKNRGKMNYPVLIGRRTLEHLGMVDVSKTFTLEPHCAKSLAAR</sequence>
<evidence type="ECO:0000259" key="2">
    <source>
        <dbReference type="Pfam" id="PF05618"/>
    </source>
</evidence>
<evidence type="ECO:0000256" key="1">
    <source>
        <dbReference type="SAM" id="SignalP"/>
    </source>
</evidence>
<evidence type="ECO:0000313" key="3">
    <source>
        <dbReference type="EMBL" id="KFX69263.1"/>
    </source>
</evidence>
<keyword evidence="3" id="KW-0378">Hydrolase</keyword>
<keyword evidence="4" id="KW-1185">Reference proteome</keyword>
<gene>
    <name evidence="3" type="ORF">TMS3_0117540</name>
</gene>
<dbReference type="PANTHER" id="PTHR38037:SF2">
    <property type="entry name" value="ATP-DEPENDENT ZINC PROTEASE DOMAIN-CONTAINING PROTEIN-RELATED"/>
    <property type="match status" value="1"/>
</dbReference>
<dbReference type="Pfam" id="PF05618">
    <property type="entry name" value="Zn_protease"/>
    <property type="match status" value="1"/>
</dbReference>
<dbReference type="OrthoDB" id="8546610at2"/>
<dbReference type="AlphaFoldDB" id="A0A0A1YJW5"/>
<dbReference type="eggNOG" id="COG4067">
    <property type="taxonomic scope" value="Bacteria"/>
</dbReference>
<name>A0A0A1YJW5_9PSED</name>
<accession>A0A0A1YJW5</accession>
<keyword evidence="3" id="KW-0645">Protease</keyword>
<dbReference type="InterPro" id="IPR008503">
    <property type="entry name" value="Asp_endopeptidase"/>
</dbReference>
<feature type="signal peptide" evidence="1">
    <location>
        <begin position="1"/>
        <end position="22"/>
    </location>
</feature>
<proteinExistence type="predicted"/>
<dbReference type="GO" id="GO:0006508">
    <property type="term" value="P:proteolysis"/>
    <property type="evidence" value="ECO:0007669"/>
    <property type="project" value="UniProtKB-KW"/>
</dbReference>
<dbReference type="STRING" id="1395571.TMS3_0117540"/>
<feature type="domain" description="Retropepsin-like aspartic endopeptidase" evidence="2">
    <location>
        <begin position="32"/>
        <end position="165"/>
    </location>
</feature>
<dbReference type="EMBL" id="AWSQ01000004">
    <property type="protein sequence ID" value="KFX69263.1"/>
    <property type="molecule type" value="Genomic_DNA"/>
</dbReference>
<dbReference type="PANTHER" id="PTHR38037">
    <property type="entry name" value="ZN_PROTEASE DOMAIN-CONTAINING PROTEIN"/>
    <property type="match status" value="1"/>
</dbReference>
<evidence type="ECO:0000313" key="4">
    <source>
        <dbReference type="Proteomes" id="UP000030063"/>
    </source>
</evidence>
<feature type="chain" id="PRO_5001984799" evidence="1">
    <location>
        <begin position="23"/>
        <end position="177"/>
    </location>
</feature>
<dbReference type="GO" id="GO:0008233">
    <property type="term" value="F:peptidase activity"/>
    <property type="evidence" value="ECO:0007669"/>
    <property type="project" value="UniProtKB-KW"/>
</dbReference>
<dbReference type="SUPFAM" id="SSF50630">
    <property type="entry name" value="Acid proteases"/>
    <property type="match status" value="1"/>
</dbReference>
<comment type="caution">
    <text evidence="3">The sequence shown here is derived from an EMBL/GenBank/DDBJ whole genome shotgun (WGS) entry which is preliminary data.</text>
</comment>
<protein>
    <submittedName>
        <fullName evidence="3">ATP-dependent Zn protease</fullName>
    </submittedName>
</protein>